<evidence type="ECO:0000313" key="9">
    <source>
        <dbReference type="Proteomes" id="UP000215335"/>
    </source>
</evidence>
<dbReference type="STRING" id="543379.A0A232F773"/>
<evidence type="ECO:0000256" key="3">
    <source>
        <dbReference type="ARBA" id="ARBA00011060"/>
    </source>
</evidence>
<proteinExistence type="inferred from homology"/>
<dbReference type="EMBL" id="NNAY01000827">
    <property type="protein sequence ID" value="OXU26299.1"/>
    <property type="molecule type" value="Genomic_DNA"/>
</dbReference>
<evidence type="ECO:0000256" key="1">
    <source>
        <dbReference type="ARBA" id="ARBA00004123"/>
    </source>
</evidence>
<evidence type="ECO:0000256" key="5">
    <source>
        <dbReference type="ARBA" id="ARBA00022454"/>
    </source>
</evidence>
<keyword evidence="9" id="KW-1185">Reference proteome</keyword>
<dbReference type="Pfam" id="PF13092">
    <property type="entry name" value="CENP-L"/>
    <property type="match status" value="1"/>
</dbReference>
<dbReference type="PANTHER" id="PTHR31740">
    <property type="entry name" value="CENTROMERE PROTEIN L"/>
    <property type="match status" value="1"/>
</dbReference>
<dbReference type="OrthoDB" id="6336727at2759"/>
<dbReference type="GO" id="GO:0000775">
    <property type="term" value="C:chromosome, centromeric region"/>
    <property type="evidence" value="ECO:0007669"/>
    <property type="project" value="UniProtKB-SubCell"/>
</dbReference>
<dbReference type="AlphaFoldDB" id="A0A232F773"/>
<reference evidence="8 9" key="1">
    <citation type="journal article" date="2017" name="Curr. Biol.">
        <title>The Evolution of Venom by Co-option of Single-Copy Genes.</title>
        <authorList>
            <person name="Martinson E.O."/>
            <person name="Mrinalini"/>
            <person name="Kelkar Y.D."/>
            <person name="Chang C.H."/>
            <person name="Werren J.H."/>
        </authorList>
    </citation>
    <scope>NUCLEOTIDE SEQUENCE [LARGE SCALE GENOMIC DNA]</scope>
    <source>
        <strain evidence="8 9">Alberta</strain>
        <tissue evidence="8">Whole body</tissue>
    </source>
</reference>
<evidence type="ECO:0000256" key="6">
    <source>
        <dbReference type="ARBA" id="ARBA00023242"/>
    </source>
</evidence>
<keyword evidence="5" id="KW-0158">Chromosome</keyword>
<evidence type="ECO:0000256" key="7">
    <source>
        <dbReference type="ARBA" id="ARBA00023328"/>
    </source>
</evidence>
<comment type="subcellular location">
    <subcellularLocation>
        <location evidence="2">Chromosome</location>
        <location evidence="2">Centromere</location>
    </subcellularLocation>
    <subcellularLocation>
        <location evidence="1">Nucleus</location>
    </subcellularLocation>
</comment>
<accession>A0A232F773</accession>
<evidence type="ECO:0000313" key="8">
    <source>
        <dbReference type="EMBL" id="OXU26299.1"/>
    </source>
</evidence>
<evidence type="ECO:0000256" key="2">
    <source>
        <dbReference type="ARBA" id="ARBA00004584"/>
    </source>
</evidence>
<comment type="caution">
    <text evidence="8">The sequence shown here is derived from an EMBL/GenBank/DDBJ whole genome shotgun (WGS) entry which is preliminary data.</text>
</comment>
<organism evidence="8 9">
    <name type="scientific">Trichomalopsis sarcophagae</name>
    <dbReference type="NCBI Taxonomy" id="543379"/>
    <lineage>
        <taxon>Eukaryota</taxon>
        <taxon>Metazoa</taxon>
        <taxon>Ecdysozoa</taxon>
        <taxon>Arthropoda</taxon>
        <taxon>Hexapoda</taxon>
        <taxon>Insecta</taxon>
        <taxon>Pterygota</taxon>
        <taxon>Neoptera</taxon>
        <taxon>Endopterygota</taxon>
        <taxon>Hymenoptera</taxon>
        <taxon>Apocrita</taxon>
        <taxon>Proctotrupomorpha</taxon>
        <taxon>Chalcidoidea</taxon>
        <taxon>Pteromalidae</taxon>
        <taxon>Pteromalinae</taxon>
        <taxon>Trichomalopsis</taxon>
    </lineage>
</organism>
<gene>
    <name evidence="8" type="ORF">TSAR_001253</name>
</gene>
<comment type="similarity">
    <text evidence="3">Belongs to the CENP-L/IML3 family.</text>
</comment>
<name>A0A232F773_9HYME</name>
<sequence>MDSNYQTSRQQDSRTGILSRTAGIRESRKFFSLVSRTLLPAEDEQQQDDPLLDLEELLRQTWNIWGVSVLFDFHCDNEVQLKQYAKKLREEVACILSQDEVSYEAKISVLDIQRPKESDHPVVKIEVHARLTGREDKESCVYKGYLLSWRSHTLTDVPTENSSRLPLLLCRGTPKTMRAVHATLTRMFDCMFVGLPADAEDLMWLLPIIISPGGGQDTARDSDEALLEYGVPGLPNSESITIKFHVKNLTTLWKSWLLLKKAICAFSFLDDKDKIDAEEVEKFHKVLQRQVMEISNVQLGLCMLHRIHLPCLTISGSKMKVMNVEAMDTILTYLNEKALDALHILIDASFITLLKWLM</sequence>
<dbReference type="PANTHER" id="PTHR31740:SF2">
    <property type="entry name" value="CENTROMERE PROTEIN L"/>
    <property type="match status" value="1"/>
</dbReference>
<protein>
    <recommendedName>
        <fullName evidence="4">Centromere protein L</fullName>
    </recommendedName>
</protein>
<keyword evidence="7" id="KW-0137">Centromere</keyword>
<dbReference type="Proteomes" id="UP000215335">
    <property type="component" value="Unassembled WGS sequence"/>
</dbReference>
<keyword evidence="6" id="KW-0539">Nucleus</keyword>
<dbReference type="GO" id="GO:0005634">
    <property type="term" value="C:nucleus"/>
    <property type="evidence" value="ECO:0007669"/>
    <property type="project" value="UniProtKB-SubCell"/>
</dbReference>
<evidence type="ECO:0000256" key="4">
    <source>
        <dbReference type="ARBA" id="ARBA00016380"/>
    </source>
</evidence>
<dbReference type="InterPro" id="IPR025204">
    <property type="entry name" value="CENP-L"/>
</dbReference>